<dbReference type="AlphaFoldDB" id="A0AAW5ZC34"/>
<evidence type="ECO:0000313" key="3">
    <source>
        <dbReference type="Proteomes" id="UP001211064"/>
    </source>
</evidence>
<dbReference type="EMBL" id="JANWOR010000731">
    <property type="protein sequence ID" value="MDA4180752.1"/>
    <property type="molecule type" value="Genomic_DNA"/>
</dbReference>
<protein>
    <submittedName>
        <fullName evidence="2">Single-stranded DNA-binding protein</fullName>
    </submittedName>
</protein>
<dbReference type="GO" id="GO:0003677">
    <property type="term" value="F:DNA binding"/>
    <property type="evidence" value="ECO:0007669"/>
    <property type="project" value="UniProtKB-KW"/>
</dbReference>
<reference evidence="2" key="1">
    <citation type="submission" date="2022-08" db="EMBL/GenBank/DDBJ databases">
        <title>Genome sequencing of human pathogens.</title>
        <authorList>
            <person name="Cao X."/>
        </authorList>
    </citation>
    <scope>NUCLEOTIDE SEQUENCE</scope>
    <source>
        <strain evidence="2">EC16126</strain>
    </source>
</reference>
<sequence length="24" mass="2608">ATDALNRAKQQSGNDDPYGDNIPF</sequence>
<accession>A0AAW5ZC34</accession>
<gene>
    <name evidence="2" type="ORF">NY836_25970</name>
</gene>
<comment type="caution">
    <text evidence="2">The sequence shown here is derived from an EMBL/GenBank/DDBJ whole genome shotgun (WGS) entry which is preliminary data.</text>
</comment>
<organism evidence="2 3">
    <name type="scientific">Escherichia coli</name>
    <dbReference type="NCBI Taxonomy" id="562"/>
    <lineage>
        <taxon>Bacteria</taxon>
        <taxon>Pseudomonadati</taxon>
        <taxon>Pseudomonadota</taxon>
        <taxon>Gammaproteobacteria</taxon>
        <taxon>Enterobacterales</taxon>
        <taxon>Enterobacteriaceae</taxon>
        <taxon>Escherichia</taxon>
    </lineage>
</organism>
<keyword evidence="2" id="KW-0238">DNA-binding</keyword>
<feature type="non-terminal residue" evidence="2">
    <location>
        <position position="1"/>
    </location>
</feature>
<dbReference type="Proteomes" id="UP001211064">
    <property type="component" value="Unassembled WGS sequence"/>
</dbReference>
<evidence type="ECO:0000256" key="1">
    <source>
        <dbReference type="SAM" id="MobiDB-lite"/>
    </source>
</evidence>
<feature type="region of interest" description="Disordered" evidence="1">
    <location>
        <begin position="1"/>
        <end position="24"/>
    </location>
</feature>
<proteinExistence type="predicted"/>
<name>A0AAW5ZC34_ECOLX</name>
<evidence type="ECO:0000313" key="2">
    <source>
        <dbReference type="EMBL" id="MDA4180752.1"/>
    </source>
</evidence>